<sequence>MNVNPPNNQDDQLRDTEANLPPRRPRSSIPSILFITFVLFMLTNNRTEDVLTRTHYLEALDVMNLEMGNYSAWINGNETSNFTLPSLNPNEMPLVTSLLTFGSQLDPSEASYYTNLTGFWRGEVQFYNLTSNSSSEANTTDSLPWQPIAHSLLTSSNFTTNVTELEERLGSWNWSASNKAAISVGDKLVWSKPHMTNVSKDIAIIHGKIDLTDPKSSDELRIDFDGVHFISNGSIYAFASTGGSRYHPDLRYVPYLVPEHRRNETAKVIEVEEYHRISKNKEKVEAGTLDPDQDEDDDSPKTICSFDFFAQLSPSTVPQFELDELEQEIDKPTGVSTIDQPPLLLNAVLVSADCGMMYEMKDLRGLKSQSLYRKITTYAGLSGIINAILLILLTRQTSRSHSAVGLGRVSRYPFLAQSLIDAVSFVGHLTLAILAEGRPSLAVLAPAGMSCILFVREAQFSVLIGQIQAPEDSETARPTPQPTAPSPPVPATNTSTSPTQEDTDDPHNEDERSGTRSLDASHYLLFLLDNYVVFPHCRLPSRHRSFSPSSLHRESLRFHVVPQIQRSIKRGRTSGMSAEYLIGATLCRLYFLLYFMACSKNILDVEPRPWVWFVVLFIFLQVAVLLLQDRFGPRFFLPSQMARPTGYDYHPPIPLPDPEAPEQSLGDCAICMDAIEVDASLRQRSGADDEKGNGGFGRSGALWAQASVRKSYSLAPCHHLFHTACLERWLAIKNICPQCRRPLPPL</sequence>
<dbReference type="GO" id="GO:0008270">
    <property type="term" value="F:zinc ion binding"/>
    <property type="evidence" value="ECO:0007669"/>
    <property type="project" value="UniProtKB-KW"/>
</dbReference>
<dbReference type="Gene3D" id="3.30.40.10">
    <property type="entry name" value="Zinc/RING finger domain, C3HC4 (zinc finger)"/>
    <property type="match status" value="1"/>
</dbReference>
<keyword evidence="9 14" id="KW-0863">Zinc-finger</keyword>
<evidence type="ECO:0000256" key="9">
    <source>
        <dbReference type="ARBA" id="ARBA00022771"/>
    </source>
</evidence>
<feature type="compositionally biased region" description="Pro residues" evidence="15">
    <location>
        <begin position="479"/>
        <end position="490"/>
    </location>
</feature>
<feature type="compositionally biased region" description="Polar residues" evidence="15">
    <location>
        <begin position="1"/>
        <end position="10"/>
    </location>
</feature>
<evidence type="ECO:0000313" key="19">
    <source>
        <dbReference type="Proteomes" id="UP001385951"/>
    </source>
</evidence>
<name>A0AAW0FQ00_9APHY</name>
<evidence type="ECO:0000256" key="12">
    <source>
        <dbReference type="ARBA" id="ARBA00022989"/>
    </source>
</evidence>
<keyword evidence="12 16" id="KW-1133">Transmembrane helix</keyword>
<keyword evidence="11" id="KW-0862">Zinc</keyword>
<comment type="caution">
    <text evidence="18">The sequence shown here is derived from an EMBL/GenBank/DDBJ whole genome shotgun (WGS) entry which is preliminary data.</text>
</comment>
<evidence type="ECO:0000256" key="1">
    <source>
        <dbReference type="ARBA" id="ARBA00000900"/>
    </source>
</evidence>
<dbReference type="InterPro" id="IPR021319">
    <property type="entry name" value="DUF2921"/>
</dbReference>
<dbReference type="SMART" id="SM00184">
    <property type="entry name" value="RING"/>
    <property type="match status" value="1"/>
</dbReference>
<dbReference type="GO" id="GO:0012505">
    <property type="term" value="C:endomembrane system"/>
    <property type="evidence" value="ECO:0007669"/>
    <property type="project" value="UniProtKB-SubCell"/>
</dbReference>
<evidence type="ECO:0000313" key="18">
    <source>
        <dbReference type="EMBL" id="KAK7683355.1"/>
    </source>
</evidence>
<keyword evidence="5" id="KW-0808">Transferase</keyword>
<dbReference type="Pfam" id="PF11145">
    <property type="entry name" value="DUF2921"/>
    <property type="match status" value="1"/>
</dbReference>
<dbReference type="Pfam" id="PF13639">
    <property type="entry name" value="zf-RING_2"/>
    <property type="match status" value="1"/>
</dbReference>
<evidence type="ECO:0000256" key="10">
    <source>
        <dbReference type="ARBA" id="ARBA00022786"/>
    </source>
</evidence>
<dbReference type="PANTHER" id="PTHR22763">
    <property type="entry name" value="RING ZINC FINGER PROTEIN"/>
    <property type="match status" value="1"/>
</dbReference>
<feature type="transmembrane region" description="Helical" evidence="16">
    <location>
        <begin position="609"/>
        <end position="627"/>
    </location>
</feature>
<feature type="region of interest" description="Disordered" evidence="15">
    <location>
        <begin position="471"/>
        <end position="515"/>
    </location>
</feature>
<dbReference type="EC" id="2.3.2.27" evidence="4"/>
<feature type="transmembrane region" description="Helical" evidence="16">
    <location>
        <begin position="578"/>
        <end position="597"/>
    </location>
</feature>
<dbReference type="PROSITE" id="PS50089">
    <property type="entry name" value="ZF_RING_2"/>
    <property type="match status" value="1"/>
</dbReference>
<evidence type="ECO:0000256" key="14">
    <source>
        <dbReference type="PROSITE-ProRule" id="PRU00175"/>
    </source>
</evidence>
<dbReference type="EMBL" id="JASBNA010000031">
    <property type="protein sequence ID" value="KAK7683355.1"/>
    <property type="molecule type" value="Genomic_DNA"/>
</dbReference>
<gene>
    <name evidence="18" type="ORF">QCA50_013617</name>
</gene>
<organism evidence="18 19">
    <name type="scientific">Cerrena zonata</name>
    <dbReference type="NCBI Taxonomy" id="2478898"/>
    <lineage>
        <taxon>Eukaryota</taxon>
        <taxon>Fungi</taxon>
        <taxon>Dikarya</taxon>
        <taxon>Basidiomycota</taxon>
        <taxon>Agaricomycotina</taxon>
        <taxon>Agaricomycetes</taxon>
        <taxon>Polyporales</taxon>
        <taxon>Cerrenaceae</taxon>
        <taxon>Cerrena</taxon>
    </lineage>
</organism>
<keyword evidence="7" id="KW-0479">Metal-binding</keyword>
<dbReference type="InterPro" id="IPR001841">
    <property type="entry name" value="Znf_RING"/>
</dbReference>
<evidence type="ECO:0000259" key="17">
    <source>
        <dbReference type="PROSITE" id="PS50089"/>
    </source>
</evidence>
<reference evidence="18 19" key="1">
    <citation type="submission" date="2022-09" db="EMBL/GenBank/DDBJ databases">
        <authorList>
            <person name="Palmer J.M."/>
        </authorList>
    </citation>
    <scope>NUCLEOTIDE SEQUENCE [LARGE SCALE GENOMIC DNA]</scope>
    <source>
        <strain evidence="18 19">DSM 7382</strain>
    </source>
</reference>
<keyword evidence="19" id="KW-1185">Reference proteome</keyword>
<evidence type="ECO:0000256" key="13">
    <source>
        <dbReference type="ARBA" id="ARBA00023136"/>
    </source>
</evidence>
<dbReference type="Proteomes" id="UP001385951">
    <property type="component" value="Unassembled WGS sequence"/>
</dbReference>
<evidence type="ECO:0000256" key="4">
    <source>
        <dbReference type="ARBA" id="ARBA00012483"/>
    </source>
</evidence>
<feature type="compositionally biased region" description="Basic and acidic residues" evidence="15">
    <location>
        <begin position="505"/>
        <end position="514"/>
    </location>
</feature>
<keyword evidence="6 16" id="KW-0812">Transmembrane</keyword>
<evidence type="ECO:0000256" key="15">
    <source>
        <dbReference type="SAM" id="MobiDB-lite"/>
    </source>
</evidence>
<dbReference type="GO" id="GO:0043161">
    <property type="term" value="P:proteasome-mediated ubiquitin-dependent protein catabolic process"/>
    <property type="evidence" value="ECO:0007669"/>
    <property type="project" value="TreeGrafter"/>
</dbReference>
<comment type="pathway">
    <text evidence="3">Protein modification; protein ubiquitination.</text>
</comment>
<evidence type="ECO:0000256" key="5">
    <source>
        <dbReference type="ARBA" id="ARBA00022679"/>
    </source>
</evidence>
<dbReference type="SUPFAM" id="SSF57850">
    <property type="entry name" value="RING/U-box"/>
    <property type="match status" value="1"/>
</dbReference>
<accession>A0AAW0FQ00</accession>
<comment type="subcellular location">
    <subcellularLocation>
        <location evidence="2">Endomembrane system</location>
        <topology evidence="2">Multi-pass membrane protein</topology>
    </subcellularLocation>
</comment>
<comment type="catalytic activity">
    <reaction evidence="1">
        <text>S-ubiquitinyl-[E2 ubiquitin-conjugating enzyme]-L-cysteine + [acceptor protein]-L-lysine = [E2 ubiquitin-conjugating enzyme]-L-cysteine + N(6)-ubiquitinyl-[acceptor protein]-L-lysine.</text>
        <dbReference type="EC" id="2.3.2.27"/>
    </reaction>
</comment>
<keyword evidence="8" id="KW-0732">Signal</keyword>
<keyword evidence="10" id="KW-0833">Ubl conjugation pathway</keyword>
<evidence type="ECO:0000256" key="7">
    <source>
        <dbReference type="ARBA" id="ARBA00022723"/>
    </source>
</evidence>
<evidence type="ECO:0000256" key="8">
    <source>
        <dbReference type="ARBA" id="ARBA00022729"/>
    </source>
</evidence>
<dbReference type="PANTHER" id="PTHR22763:SF162">
    <property type="entry name" value="TRANSMEMBRANE E3 UBIQUITIN-PROTEIN LIGASE 1"/>
    <property type="match status" value="1"/>
</dbReference>
<evidence type="ECO:0000256" key="6">
    <source>
        <dbReference type="ARBA" id="ARBA00022692"/>
    </source>
</evidence>
<feature type="domain" description="RING-type" evidence="17">
    <location>
        <begin position="668"/>
        <end position="740"/>
    </location>
</feature>
<evidence type="ECO:0000256" key="2">
    <source>
        <dbReference type="ARBA" id="ARBA00004127"/>
    </source>
</evidence>
<dbReference type="GO" id="GO:0061630">
    <property type="term" value="F:ubiquitin protein ligase activity"/>
    <property type="evidence" value="ECO:0007669"/>
    <property type="project" value="UniProtKB-EC"/>
</dbReference>
<evidence type="ECO:0000256" key="3">
    <source>
        <dbReference type="ARBA" id="ARBA00004906"/>
    </source>
</evidence>
<proteinExistence type="predicted"/>
<feature type="region of interest" description="Disordered" evidence="15">
    <location>
        <begin position="1"/>
        <end position="24"/>
    </location>
</feature>
<dbReference type="InterPro" id="IPR050731">
    <property type="entry name" value="HRD1_E3_ubiq-ligases"/>
</dbReference>
<dbReference type="InterPro" id="IPR013083">
    <property type="entry name" value="Znf_RING/FYVE/PHD"/>
</dbReference>
<feature type="transmembrane region" description="Helical" evidence="16">
    <location>
        <begin position="375"/>
        <end position="394"/>
    </location>
</feature>
<evidence type="ECO:0000256" key="11">
    <source>
        <dbReference type="ARBA" id="ARBA00022833"/>
    </source>
</evidence>
<evidence type="ECO:0000256" key="16">
    <source>
        <dbReference type="SAM" id="Phobius"/>
    </source>
</evidence>
<dbReference type="AlphaFoldDB" id="A0AAW0FQ00"/>
<keyword evidence="13 16" id="KW-0472">Membrane</keyword>
<protein>
    <recommendedName>
        <fullName evidence="4">RING-type E3 ubiquitin transferase</fullName>
        <ecNumber evidence="4">2.3.2.27</ecNumber>
    </recommendedName>
</protein>